<gene>
    <name evidence="1" type="ORF">L2E82_46440</name>
</gene>
<sequence>MIIIFKRTPILVRLYPIYNHRSKAIDVLKSETEQKGNMEGDLKGGGLALESGLVSAHTIDRDSWRQVGLLLVTGYSCGYILSFSNLMLVPLGWTWGIISLIMVAVFTAYSSWLLAGFHFVNGQRFIRYRDLMGSLFGQEMFYLTWVAQVLILLITNMGFILLGGRALKEINEDFGDTPLRLQYFIMITGAAYFVFSILVPTISSMGKWLYLSTVLTFTYIVILLAVVIKDGLKSNRVIDYEARGNNASKIFNGFCAISAIIACNAAGIIPEIQSTLRMPAVKNMRKALHLQFSVGLAFYYGVSIAGYWAYGSSVSEYLPADLSGPKWARILINSVVFSQSIISQHAFIAPVHEALDTKFLKLDKGIHSRENIKRLLSVRALLFTVNTLVAAALPFMGDFVNLLGSFLLIPLTFLFPSMIFIKVKREAAKIEKVWHWAIIVVFSLLTVATTVAAVRLIVNNVAKYYLFADT</sequence>
<evidence type="ECO:0000313" key="1">
    <source>
        <dbReference type="EMBL" id="KAI3688681.1"/>
    </source>
</evidence>
<evidence type="ECO:0000313" key="2">
    <source>
        <dbReference type="Proteomes" id="UP001055811"/>
    </source>
</evidence>
<accession>A0ACB8YTV8</accession>
<dbReference type="EMBL" id="CM042017">
    <property type="protein sequence ID" value="KAI3688681.1"/>
    <property type="molecule type" value="Genomic_DNA"/>
</dbReference>
<reference evidence="2" key="1">
    <citation type="journal article" date="2022" name="Mol. Ecol. Resour.">
        <title>The genomes of chicory, endive, great burdock and yacon provide insights into Asteraceae palaeo-polyploidization history and plant inulin production.</title>
        <authorList>
            <person name="Fan W."/>
            <person name="Wang S."/>
            <person name="Wang H."/>
            <person name="Wang A."/>
            <person name="Jiang F."/>
            <person name="Liu H."/>
            <person name="Zhao H."/>
            <person name="Xu D."/>
            <person name="Zhang Y."/>
        </authorList>
    </citation>
    <scope>NUCLEOTIDE SEQUENCE [LARGE SCALE GENOMIC DNA]</scope>
    <source>
        <strain evidence="2">cv. Punajuju</strain>
    </source>
</reference>
<name>A0ACB8YTV8_CICIN</name>
<organism evidence="1 2">
    <name type="scientific">Cichorium intybus</name>
    <name type="common">Chicory</name>
    <dbReference type="NCBI Taxonomy" id="13427"/>
    <lineage>
        <taxon>Eukaryota</taxon>
        <taxon>Viridiplantae</taxon>
        <taxon>Streptophyta</taxon>
        <taxon>Embryophyta</taxon>
        <taxon>Tracheophyta</taxon>
        <taxon>Spermatophyta</taxon>
        <taxon>Magnoliopsida</taxon>
        <taxon>eudicotyledons</taxon>
        <taxon>Gunneridae</taxon>
        <taxon>Pentapetalae</taxon>
        <taxon>asterids</taxon>
        <taxon>campanulids</taxon>
        <taxon>Asterales</taxon>
        <taxon>Asteraceae</taxon>
        <taxon>Cichorioideae</taxon>
        <taxon>Cichorieae</taxon>
        <taxon>Cichoriinae</taxon>
        <taxon>Cichorium</taxon>
    </lineage>
</organism>
<keyword evidence="2" id="KW-1185">Reference proteome</keyword>
<proteinExistence type="predicted"/>
<dbReference type="Proteomes" id="UP001055811">
    <property type="component" value="Linkage Group LG09"/>
</dbReference>
<protein>
    <submittedName>
        <fullName evidence="1">Uncharacterized protein</fullName>
    </submittedName>
</protein>
<reference evidence="1 2" key="2">
    <citation type="journal article" date="2022" name="Mol. Ecol. Resour.">
        <title>The genomes of chicory, endive, great burdock and yacon provide insights into Asteraceae paleo-polyploidization history and plant inulin production.</title>
        <authorList>
            <person name="Fan W."/>
            <person name="Wang S."/>
            <person name="Wang H."/>
            <person name="Wang A."/>
            <person name="Jiang F."/>
            <person name="Liu H."/>
            <person name="Zhao H."/>
            <person name="Xu D."/>
            <person name="Zhang Y."/>
        </authorList>
    </citation>
    <scope>NUCLEOTIDE SEQUENCE [LARGE SCALE GENOMIC DNA]</scope>
    <source>
        <strain evidence="2">cv. Punajuju</strain>
        <tissue evidence="1">Leaves</tissue>
    </source>
</reference>
<comment type="caution">
    <text evidence="1">The sequence shown here is derived from an EMBL/GenBank/DDBJ whole genome shotgun (WGS) entry which is preliminary data.</text>
</comment>